<accession>A0A0A9I181</accession>
<organism evidence="2">
    <name type="scientific">Arundo donax</name>
    <name type="common">Giant reed</name>
    <name type="synonym">Donax arundinaceus</name>
    <dbReference type="NCBI Taxonomy" id="35708"/>
    <lineage>
        <taxon>Eukaryota</taxon>
        <taxon>Viridiplantae</taxon>
        <taxon>Streptophyta</taxon>
        <taxon>Embryophyta</taxon>
        <taxon>Tracheophyta</taxon>
        <taxon>Spermatophyta</taxon>
        <taxon>Magnoliopsida</taxon>
        <taxon>Liliopsida</taxon>
        <taxon>Poales</taxon>
        <taxon>Poaceae</taxon>
        <taxon>PACMAD clade</taxon>
        <taxon>Arundinoideae</taxon>
        <taxon>Arundineae</taxon>
        <taxon>Arundo</taxon>
    </lineage>
</organism>
<protein>
    <submittedName>
        <fullName evidence="2">Uncharacterized protein</fullName>
    </submittedName>
</protein>
<proteinExistence type="predicted"/>
<reference evidence="2" key="2">
    <citation type="journal article" date="2015" name="Data Brief">
        <title>Shoot transcriptome of the giant reed, Arundo donax.</title>
        <authorList>
            <person name="Barrero R.A."/>
            <person name="Guerrero F.D."/>
            <person name="Moolhuijzen P."/>
            <person name="Goolsby J.A."/>
            <person name="Tidwell J."/>
            <person name="Bellgard S.E."/>
            <person name="Bellgard M.I."/>
        </authorList>
    </citation>
    <scope>NUCLEOTIDE SEQUENCE</scope>
    <source>
        <tissue evidence="2">Shoot tissue taken approximately 20 cm above the soil surface</tissue>
    </source>
</reference>
<feature type="transmembrane region" description="Helical" evidence="1">
    <location>
        <begin position="12"/>
        <end position="30"/>
    </location>
</feature>
<dbReference type="AlphaFoldDB" id="A0A0A9I181"/>
<evidence type="ECO:0000256" key="1">
    <source>
        <dbReference type="SAM" id="Phobius"/>
    </source>
</evidence>
<keyword evidence="1" id="KW-1133">Transmembrane helix</keyword>
<keyword evidence="1" id="KW-0472">Membrane</keyword>
<dbReference type="EMBL" id="GBRH01158968">
    <property type="protein sequence ID" value="JAE38928.1"/>
    <property type="molecule type" value="Transcribed_RNA"/>
</dbReference>
<sequence>MCQETGNTDAVKQASCCLILATCLIYASLYRMAKQ</sequence>
<reference evidence="2" key="1">
    <citation type="submission" date="2014-09" db="EMBL/GenBank/DDBJ databases">
        <authorList>
            <person name="Magalhaes I.L.F."/>
            <person name="Oliveira U."/>
            <person name="Santos F.R."/>
            <person name="Vidigal T.H.D.A."/>
            <person name="Brescovit A.D."/>
            <person name="Santos A.J."/>
        </authorList>
    </citation>
    <scope>NUCLEOTIDE SEQUENCE</scope>
    <source>
        <tissue evidence="2">Shoot tissue taken approximately 20 cm above the soil surface</tissue>
    </source>
</reference>
<keyword evidence="1" id="KW-0812">Transmembrane</keyword>
<evidence type="ECO:0000313" key="2">
    <source>
        <dbReference type="EMBL" id="JAE38928.1"/>
    </source>
</evidence>
<name>A0A0A9I181_ARUDO</name>